<sequence length="200" mass="22792">MHYYINQMKTRFLLIGLLFAATISLKAQDSQDIDDSSIKGQFVEVIDKSNNYQEFKVIKKTQLATLRKNILDSISNLEKEIVAKDETIASQSGKISNLENKLASTQESLTISMGKEDGISLFGIPMQKTAYNTLLFSIIGFLLLALLLFIYKYNSSNSITKEANAKFDETEAAFEAYRQKKLEDEQVLRRKLQDEINKNR</sequence>
<keyword evidence="1" id="KW-0812">Transmembrane</keyword>
<dbReference type="Proteomes" id="UP000326509">
    <property type="component" value="Unassembled WGS sequence"/>
</dbReference>
<keyword evidence="2" id="KW-0732">Signal</keyword>
<protein>
    <recommendedName>
        <fullName evidence="5">tRNA (Guanine-N1)-methyltransferase</fullName>
    </recommendedName>
</protein>
<name>A0A5J4J0P3_9FLAO</name>
<organism evidence="3 4">
    <name type="scientific">Patiriisocius marinus</name>
    <dbReference type="NCBI Taxonomy" id="1397112"/>
    <lineage>
        <taxon>Bacteria</taxon>
        <taxon>Pseudomonadati</taxon>
        <taxon>Bacteroidota</taxon>
        <taxon>Flavobacteriia</taxon>
        <taxon>Flavobacteriales</taxon>
        <taxon>Flavobacteriaceae</taxon>
        <taxon>Patiriisocius</taxon>
    </lineage>
</organism>
<gene>
    <name evidence="3" type="ORF">ULMA_14610</name>
</gene>
<comment type="caution">
    <text evidence="3">The sequence shown here is derived from an EMBL/GenBank/DDBJ whole genome shotgun (WGS) entry which is preliminary data.</text>
</comment>
<feature type="transmembrane region" description="Helical" evidence="1">
    <location>
        <begin position="130"/>
        <end position="151"/>
    </location>
</feature>
<reference evidence="3 4" key="1">
    <citation type="submission" date="2019-08" db="EMBL/GenBank/DDBJ databases">
        <title>Draft genome sequence of Ulvibacter marinus type strain NBRC 109484.</title>
        <authorList>
            <person name="Kawano K."/>
            <person name="Ushijima N."/>
            <person name="Kihara M."/>
            <person name="Itoh H."/>
        </authorList>
    </citation>
    <scope>NUCLEOTIDE SEQUENCE [LARGE SCALE GENOMIC DNA]</scope>
    <source>
        <strain evidence="3 4">NBRC 109484</strain>
    </source>
</reference>
<accession>A0A5J4J0P3</accession>
<dbReference type="AlphaFoldDB" id="A0A5J4J0P3"/>
<evidence type="ECO:0008006" key="5">
    <source>
        <dbReference type="Google" id="ProtNLM"/>
    </source>
</evidence>
<dbReference type="EMBL" id="BKCG01000003">
    <property type="protein sequence ID" value="GER59353.1"/>
    <property type="molecule type" value="Genomic_DNA"/>
</dbReference>
<keyword evidence="1" id="KW-1133">Transmembrane helix</keyword>
<evidence type="ECO:0000313" key="3">
    <source>
        <dbReference type="EMBL" id="GER59353.1"/>
    </source>
</evidence>
<feature type="signal peptide" evidence="2">
    <location>
        <begin position="1"/>
        <end position="27"/>
    </location>
</feature>
<evidence type="ECO:0000256" key="2">
    <source>
        <dbReference type="SAM" id="SignalP"/>
    </source>
</evidence>
<keyword evidence="1" id="KW-0472">Membrane</keyword>
<proteinExistence type="predicted"/>
<feature type="chain" id="PRO_5023853408" description="tRNA (Guanine-N1)-methyltransferase" evidence="2">
    <location>
        <begin position="28"/>
        <end position="200"/>
    </location>
</feature>
<evidence type="ECO:0000256" key="1">
    <source>
        <dbReference type="SAM" id="Phobius"/>
    </source>
</evidence>
<evidence type="ECO:0000313" key="4">
    <source>
        <dbReference type="Proteomes" id="UP000326509"/>
    </source>
</evidence>
<keyword evidence="4" id="KW-1185">Reference proteome</keyword>